<dbReference type="AlphaFoldDB" id="A0A1B2J0S0"/>
<dbReference type="PANTHER" id="PTHR33164">
    <property type="entry name" value="TRANSCRIPTIONAL REGULATOR, MARR FAMILY"/>
    <property type="match status" value="1"/>
</dbReference>
<evidence type="ECO:0000313" key="2">
    <source>
        <dbReference type="EMBL" id="ANZ67905.1"/>
    </source>
</evidence>
<evidence type="ECO:0000313" key="3">
    <source>
        <dbReference type="Proteomes" id="UP000093267"/>
    </source>
</evidence>
<organism evidence="2 3">
    <name type="scientific">Secundilactobacillus paracollinoides</name>
    <dbReference type="NCBI Taxonomy" id="240427"/>
    <lineage>
        <taxon>Bacteria</taxon>
        <taxon>Bacillati</taxon>
        <taxon>Bacillota</taxon>
        <taxon>Bacilli</taxon>
        <taxon>Lactobacillales</taxon>
        <taxon>Lactobacillaceae</taxon>
        <taxon>Secundilactobacillus</taxon>
    </lineage>
</organism>
<feature type="domain" description="HTH marR-type" evidence="1">
    <location>
        <begin position="7"/>
        <end position="147"/>
    </location>
</feature>
<dbReference type="PROSITE" id="PS50995">
    <property type="entry name" value="HTH_MARR_2"/>
    <property type="match status" value="1"/>
</dbReference>
<protein>
    <recommendedName>
        <fullName evidence="1">HTH marR-type domain-containing protein</fullName>
    </recommendedName>
</protein>
<dbReference type="InterPro" id="IPR039422">
    <property type="entry name" value="MarR/SlyA-like"/>
</dbReference>
<proteinExistence type="predicted"/>
<dbReference type="STRING" id="240427.AYR62_05765"/>
<dbReference type="InterPro" id="IPR036388">
    <property type="entry name" value="WH-like_DNA-bd_sf"/>
</dbReference>
<reference evidence="2 3" key="1">
    <citation type="submission" date="2016-03" db="EMBL/GenBank/DDBJ databases">
        <title>Pediococcus and Lactobacillus from brewery environment - whole genome sequencing and assembly.</title>
        <authorList>
            <person name="Behr J."/>
            <person name="Geissler A.J."/>
            <person name="Vogel R.F."/>
        </authorList>
    </citation>
    <scope>NUCLEOTIDE SEQUENCE [LARGE SCALE GENOMIC DNA]</scope>
    <source>
        <strain evidence="2 3">TMW 1.1995</strain>
    </source>
</reference>
<dbReference type="Gene3D" id="1.10.10.10">
    <property type="entry name" value="Winged helix-like DNA-binding domain superfamily/Winged helix DNA-binding domain"/>
    <property type="match status" value="1"/>
</dbReference>
<dbReference type="EMBL" id="CP014924">
    <property type="protein sequence ID" value="ANZ67905.1"/>
    <property type="molecule type" value="Genomic_DNA"/>
</dbReference>
<dbReference type="GO" id="GO:0003700">
    <property type="term" value="F:DNA-binding transcription factor activity"/>
    <property type="evidence" value="ECO:0007669"/>
    <property type="project" value="InterPro"/>
</dbReference>
<dbReference type="Pfam" id="PF12802">
    <property type="entry name" value="MarR_2"/>
    <property type="match status" value="1"/>
</dbReference>
<dbReference type="Proteomes" id="UP000093267">
    <property type="component" value="Chromosome"/>
</dbReference>
<dbReference type="RefSeq" id="WP_065903107.1">
    <property type="nucleotide sequence ID" value="NZ_CP014912.1"/>
</dbReference>
<gene>
    <name evidence="2" type="ORF">AYR63_12670</name>
</gene>
<dbReference type="InterPro" id="IPR036390">
    <property type="entry name" value="WH_DNA-bd_sf"/>
</dbReference>
<evidence type="ECO:0000259" key="1">
    <source>
        <dbReference type="PROSITE" id="PS50995"/>
    </source>
</evidence>
<dbReference type="SMART" id="SM00347">
    <property type="entry name" value="HTH_MARR"/>
    <property type="match status" value="1"/>
</dbReference>
<sequence>MSDSSFPNSLGQQLKILNILFEKEMNNGLKQLGISLTGTQTAVLMQVASRDPQQLTQKEVEATLRLSHPTTRGIVKRLVATGSITTIPDATDRRQIILQLTTAGATFLEKNSAQIKAQTARSETKLTSRLTLDETQTLSQLVTKMITSLDEN</sequence>
<dbReference type="InterPro" id="IPR000835">
    <property type="entry name" value="HTH_MarR-typ"/>
</dbReference>
<keyword evidence="3" id="KW-1185">Reference proteome</keyword>
<dbReference type="OrthoDB" id="2289895at2"/>
<accession>A0A1B2J0S0</accession>
<dbReference type="GO" id="GO:0006950">
    <property type="term" value="P:response to stress"/>
    <property type="evidence" value="ECO:0007669"/>
    <property type="project" value="TreeGrafter"/>
</dbReference>
<dbReference type="PANTHER" id="PTHR33164:SF43">
    <property type="entry name" value="HTH-TYPE TRANSCRIPTIONAL REPRESSOR YETL"/>
    <property type="match status" value="1"/>
</dbReference>
<name>A0A1B2J0S0_9LACO</name>
<dbReference type="SUPFAM" id="SSF46785">
    <property type="entry name" value="Winged helix' DNA-binding domain"/>
    <property type="match status" value="1"/>
</dbReference>